<gene>
    <name evidence="1" type="ORF">HK413_13435</name>
</gene>
<comment type="caution">
    <text evidence="1">The sequence shown here is derived from an EMBL/GenBank/DDBJ whole genome shotgun (WGS) entry which is preliminary data.</text>
</comment>
<evidence type="ECO:0000313" key="2">
    <source>
        <dbReference type="Proteomes" id="UP000566071"/>
    </source>
</evidence>
<proteinExistence type="predicted"/>
<reference evidence="1 2" key="1">
    <citation type="submission" date="2020-05" db="EMBL/GenBank/DDBJ databases">
        <authorList>
            <person name="Khan S.A."/>
            <person name="Jeon C.O."/>
            <person name="Chun B.H."/>
        </authorList>
    </citation>
    <scope>NUCLEOTIDE SEQUENCE [LARGE SCALE GENOMIC DNA]</scope>
    <source>
        <strain evidence="1 2">S1162</strain>
    </source>
</reference>
<sequence length="236" mass="26772">MLKWKYLFVAILPFLILSCKKQNKKEFKEPEISVEENLATPALLKFNNVVILGNSITHAGPNLPLGWYGDWGMAASAEEKDYVHVLKKSFQLRNPDVVVKAKNVQGFELDFTRYNFDTELKSLRDTHPDLVILRIGENLQANIDMNIFEKRYQDLINYFKADNPKVIVVGVSTVFRGMADHVMIKYPPYVSLETITQDPANMALGLFENAAVSGHPGDTGMRNIASLIWLKIKTLK</sequence>
<evidence type="ECO:0000313" key="1">
    <source>
        <dbReference type="EMBL" id="NNU34806.1"/>
    </source>
</evidence>
<keyword evidence="2" id="KW-1185">Reference proteome</keyword>
<dbReference type="GO" id="GO:0016787">
    <property type="term" value="F:hydrolase activity"/>
    <property type="evidence" value="ECO:0007669"/>
    <property type="project" value="UniProtKB-KW"/>
</dbReference>
<dbReference type="Gene3D" id="3.40.50.1110">
    <property type="entry name" value="SGNH hydrolase"/>
    <property type="match status" value="1"/>
</dbReference>
<accession>A0ABX1W571</accession>
<dbReference type="CDD" id="cd00229">
    <property type="entry name" value="SGNH_hydrolase"/>
    <property type="match status" value="1"/>
</dbReference>
<keyword evidence="1" id="KW-0378">Hydrolase</keyword>
<protein>
    <submittedName>
        <fullName evidence="1">SGNH/GDSL hydrolase family protein</fullName>
    </submittedName>
</protein>
<dbReference type="SUPFAM" id="SSF52266">
    <property type="entry name" value="SGNH hydrolase"/>
    <property type="match status" value="1"/>
</dbReference>
<dbReference type="Proteomes" id="UP000566071">
    <property type="component" value="Unassembled WGS sequence"/>
</dbReference>
<name>A0ABX1W571_9SPHI</name>
<organism evidence="1 2">
    <name type="scientific">Mucilaginibacter humi</name>
    <dbReference type="NCBI Taxonomy" id="2732510"/>
    <lineage>
        <taxon>Bacteria</taxon>
        <taxon>Pseudomonadati</taxon>
        <taxon>Bacteroidota</taxon>
        <taxon>Sphingobacteriia</taxon>
        <taxon>Sphingobacteriales</taxon>
        <taxon>Sphingobacteriaceae</taxon>
        <taxon>Mucilaginibacter</taxon>
    </lineage>
</organism>
<dbReference type="EMBL" id="JABFCR010000070">
    <property type="protein sequence ID" value="NNU34806.1"/>
    <property type="molecule type" value="Genomic_DNA"/>
</dbReference>
<dbReference type="RefSeq" id="WP_175270476.1">
    <property type="nucleotide sequence ID" value="NZ_JABFCR010000070.1"/>
</dbReference>
<dbReference type="InterPro" id="IPR036514">
    <property type="entry name" value="SGNH_hydro_sf"/>
</dbReference>
<dbReference type="PROSITE" id="PS51257">
    <property type="entry name" value="PROKAR_LIPOPROTEIN"/>
    <property type="match status" value="1"/>
</dbReference>